<evidence type="ECO:0000256" key="4">
    <source>
        <dbReference type="ARBA" id="ARBA00022723"/>
    </source>
</evidence>
<reference evidence="13" key="1">
    <citation type="submission" date="2025-08" db="UniProtKB">
        <authorList>
            <consortium name="RefSeq"/>
        </authorList>
    </citation>
    <scope>IDENTIFICATION</scope>
    <source>
        <tissue evidence="13">Gonads</tissue>
    </source>
</reference>
<dbReference type="InterPro" id="IPR027377">
    <property type="entry name" value="ZAR1/RTP1-5-like_Znf-3CxxC"/>
</dbReference>
<dbReference type="InParanoid" id="A0A1S3IEJ2"/>
<keyword evidence="2" id="KW-0217">Developmental protein</keyword>
<evidence type="ECO:0000256" key="6">
    <source>
        <dbReference type="ARBA" id="ARBA00022782"/>
    </source>
</evidence>
<dbReference type="GeneID" id="106163588"/>
<keyword evidence="6" id="KW-0221">Differentiation</keyword>
<evidence type="ECO:0000256" key="10">
    <source>
        <dbReference type="ARBA" id="ARBA00034699"/>
    </source>
</evidence>
<keyword evidence="7" id="KW-0862">Zinc</keyword>
<dbReference type="KEGG" id="lak:106163588"/>
<comment type="subcellular location">
    <subcellularLocation>
        <location evidence="1">Cytoplasm</location>
    </subcellularLocation>
</comment>
<dbReference type="GO" id="GO:0003729">
    <property type="term" value="F:mRNA binding"/>
    <property type="evidence" value="ECO:0007669"/>
    <property type="project" value="UniProtKB-ARBA"/>
</dbReference>
<dbReference type="GO" id="GO:0006412">
    <property type="term" value="P:translation"/>
    <property type="evidence" value="ECO:0007669"/>
    <property type="project" value="TreeGrafter"/>
</dbReference>
<keyword evidence="8" id="KW-0694">RNA-binding</keyword>
<dbReference type="Pfam" id="PF13695">
    <property type="entry name" value="Zn_ribbon_3CxxC"/>
    <property type="match status" value="1"/>
</dbReference>
<protein>
    <submittedName>
        <fullName evidence="13">Zygote arrest protein 1</fullName>
    </submittedName>
</protein>
<organism evidence="12 13">
    <name type="scientific">Lingula anatina</name>
    <name type="common">Brachiopod</name>
    <name type="synonym">Lingula unguis</name>
    <dbReference type="NCBI Taxonomy" id="7574"/>
    <lineage>
        <taxon>Eukaryota</taxon>
        <taxon>Metazoa</taxon>
        <taxon>Spiralia</taxon>
        <taxon>Lophotrochozoa</taxon>
        <taxon>Brachiopoda</taxon>
        <taxon>Linguliformea</taxon>
        <taxon>Lingulata</taxon>
        <taxon>Lingulida</taxon>
        <taxon>Linguloidea</taxon>
        <taxon>Lingulidae</taxon>
        <taxon>Lingula</taxon>
    </lineage>
</organism>
<dbReference type="PANTHER" id="PTHR31054">
    <property type="entry name" value="ZYGOTE ARREST PROTEIN 1-LIKE ISOFORM X1"/>
    <property type="match status" value="1"/>
</dbReference>
<dbReference type="GO" id="GO:0005737">
    <property type="term" value="C:cytoplasm"/>
    <property type="evidence" value="ECO:0007669"/>
    <property type="project" value="UniProtKB-SubCell"/>
</dbReference>
<name>A0A1S3IEJ2_LINAN</name>
<dbReference type="OMA" id="CTCPQKK"/>
<keyword evidence="9" id="KW-0896">Oogenesis</keyword>
<evidence type="ECO:0000256" key="2">
    <source>
        <dbReference type="ARBA" id="ARBA00022473"/>
    </source>
</evidence>
<evidence type="ECO:0000256" key="1">
    <source>
        <dbReference type="ARBA" id="ARBA00004496"/>
    </source>
</evidence>
<evidence type="ECO:0000313" key="12">
    <source>
        <dbReference type="Proteomes" id="UP000085678"/>
    </source>
</evidence>
<feature type="domain" description="3CxxC-type" evidence="11">
    <location>
        <begin position="6"/>
        <end position="96"/>
    </location>
</feature>
<evidence type="ECO:0000256" key="9">
    <source>
        <dbReference type="ARBA" id="ARBA00022943"/>
    </source>
</evidence>
<accession>A0A1S3IEJ2</accession>
<comment type="similarity">
    <text evidence="10">Belongs to the ZAR1 family.</text>
</comment>
<evidence type="ECO:0000256" key="8">
    <source>
        <dbReference type="ARBA" id="ARBA00022884"/>
    </source>
</evidence>
<dbReference type="AlphaFoldDB" id="A0A1S3IEJ2"/>
<dbReference type="PANTHER" id="PTHR31054:SF3">
    <property type="entry name" value="ZYGOTE ARREST PROTEIN 1-LIKE"/>
    <property type="match status" value="1"/>
</dbReference>
<dbReference type="GO" id="GO:0017148">
    <property type="term" value="P:negative regulation of translation"/>
    <property type="evidence" value="ECO:0007669"/>
    <property type="project" value="UniProtKB-ARBA"/>
</dbReference>
<keyword evidence="4" id="KW-0479">Metal-binding</keyword>
<keyword evidence="12" id="KW-1185">Reference proteome</keyword>
<dbReference type="Proteomes" id="UP000085678">
    <property type="component" value="Unplaced"/>
</dbReference>
<gene>
    <name evidence="13" type="primary">LOC106163588</name>
</gene>
<dbReference type="GO" id="GO:0048477">
    <property type="term" value="P:oogenesis"/>
    <property type="evidence" value="ECO:0007669"/>
    <property type="project" value="UniProtKB-KW"/>
</dbReference>
<dbReference type="GO" id="GO:0008270">
    <property type="term" value="F:zinc ion binding"/>
    <property type="evidence" value="ECO:0007669"/>
    <property type="project" value="UniProtKB-KW"/>
</dbReference>
<evidence type="ECO:0000256" key="7">
    <source>
        <dbReference type="ARBA" id="ARBA00022833"/>
    </source>
</evidence>
<dbReference type="SMART" id="SM01328">
    <property type="entry name" value="zf-3CxxC"/>
    <property type="match status" value="1"/>
</dbReference>
<dbReference type="OrthoDB" id="9885288at2759"/>
<keyword evidence="3" id="KW-0963">Cytoplasm</keyword>
<keyword evidence="5" id="KW-0863">Zinc-finger</keyword>
<evidence type="ECO:0000313" key="13">
    <source>
        <dbReference type="RefSeq" id="XP_013396680.1"/>
    </source>
</evidence>
<sequence length="106" mass="12246">MAELGRRYGFFRCTGCNGQWESSHVYVNNMTGQVAYKQKCKKCNIECDPYHVEELKCSICGMQGKLCKCTKEEKMSRHVNEKRPHRSDLCMKCRAGIRCTSPNLML</sequence>
<proteinExistence type="inferred from homology"/>
<dbReference type="RefSeq" id="XP_013396680.1">
    <property type="nucleotide sequence ID" value="XM_013541226.1"/>
</dbReference>
<evidence type="ECO:0000256" key="5">
    <source>
        <dbReference type="ARBA" id="ARBA00022771"/>
    </source>
</evidence>
<dbReference type="InterPro" id="IPR026775">
    <property type="entry name" value="Zar1"/>
</dbReference>
<evidence type="ECO:0000259" key="11">
    <source>
        <dbReference type="SMART" id="SM01328"/>
    </source>
</evidence>
<evidence type="ECO:0000256" key="3">
    <source>
        <dbReference type="ARBA" id="ARBA00022490"/>
    </source>
</evidence>